<sequence>MASRYHDVYQGWHSDPMGFWKNAASEIDWISTTDKVFDPDQGQFGRWFPDWECNTCYNCLDRHVERGRPGQPALIYDSPITGAQATYTYAELLEEVEALAAVLQDNGLEKGDRAIIYMPMIPQAVMAMLACARLGVIHSVVFGGFAANELATRINDATPKTIIAASCGIEPGRVISYKPLIDDAIGLSTHKPDSVFVYQREAEIASLVEGRDHDLGKLMEDAVAAGRRVPPVPVKATDPLYILYTSGTTGQPKGVVRDNGGHMVALKWSMSNLYDIQPGEVFWAASDVGWVVGHSYIAYAPLLHGCTTIVFEGKPVGTPDAGTFWRVISEHSVASLFTAPTAFRAIRKEDPNGELIKKYDLSTYRSLFLAGERADPETVNWAIDQLQVPVIDHWWQTETGWCIVGNPLGLGALPVKPGSPTVPMPGYDVQILDDAGHPLGPNTLGNIVVKLPLPPGAFPTLWNADKRFHDAYLAEFPGYYKTADAGVIDDDGYLSIMARTDDIINVAGHRLSTGGMEEVLATHQDVAECAVIGIADKLKGQLPCGFVVLKAGVDRDHADIEKELIKLVREKIGPVAAFKIAITVDRLPKTRSGKILRGTMRQIADGEEYKMPATIDDPAILDEITDALKSHGISA</sequence>
<evidence type="ECO:0000259" key="2">
    <source>
        <dbReference type="Pfam" id="PF00501"/>
    </source>
</evidence>
<dbReference type="Proteomes" id="UP000053235">
    <property type="component" value="Unassembled WGS sequence"/>
</dbReference>
<organism evidence="5 6">
    <name type="scientific">Roseibium alexandrii</name>
    <dbReference type="NCBI Taxonomy" id="388408"/>
    <lineage>
        <taxon>Bacteria</taxon>
        <taxon>Pseudomonadati</taxon>
        <taxon>Pseudomonadota</taxon>
        <taxon>Alphaproteobacteria</taxon>
        <taxon>Hyphomicrobiales</taxon>
        <taxon>Stappiaceae</taxon>
        <taxon>Roseibium</taxon>
    </lineage>
</organism>
<keyword evidence="6" id="KW-1185">Reference proteome</keyword>
<dbReference type="PANTHER" id="PTHR43347:SF3">
    <property type="entry name" value="ACYL-COA SYNTHETASE SHORT-CHAIN FAMILY MEMBER 3, MITOCHONDRIAL"/>
    <property type="match status" value="1"/>
</dbReference>
<dbReference type="GO" id="GO:0003987">
    <property type="term" value="F:acetate-CoA ligase activity"/>
    <property type="evidence" value="ECO:0007669"/>
    <property type="project" value="UniProtKB-EC"/>
</dbReference>
<dbReference type="OrthoDB" id="9803968at2"/>
<reference evidence="6" key="1">
    <citation type="submission" date="2015-07" db="EMBL/GenBank/DDBJ databases">
        <authorList>
            <person name="Rodrigo-Torres Lidia"/>
            <person name="Arahal R.David."/>
        </authorList>
    </citation>
    <scope>NUCLEOTIDE SEQUENCE [LARGE SCALE GENOMIC DNA]</scope>
    <source>
        <strain evidence="6">CECT 5112</strain>
    </source>
</reference>
<dbReference type="FunFam" id="3.40.50.12780:FF:000011">
    <property type="entry name" value="Acetyl-coenzyme A synthetase 2-like, mitochondrial"/>
    <property type="match status" value="1"/>
</dbReference>
<dbReference type="Gene3D" id="3.30.300.30">
    <property type="match status" value="1"/>
</dbReference>
<dbReference type="SUPFAM" id="SSF56801">
    <property type="entry name" value="Acetyl-CoA synthetase-like"/>
    <property type="match status" value="1"/>
</dbReference>
<dbReference type="PANTHER" id="PTHR43347">
    <property type="entry name" value="ACYL-COA SYNTHETASE"/>
    <property type="match status" value="1"/>
</dbReference>
<feature type="domain" description="Acetyl-coenzyme A synthetase N-terminal" evidence="4">
    <location>
        <begin position="5"/>
        <end position="59"/>
    </location>
</feature>
<dbReference type="InterPro" id="IPR032387">
    <property type="entry name" value="ACAS_N"/>
</dbReference>
<dbReference type="InterPro" id="IPR045851">
    <property type="entry name" value="AMP-bd_C_sf"/>
</dbReference>
<dbReference type="RefSeq" id="WP_008195132.1">
    <property type="nucleotide sequence ID" value="NZ_CXWD01000012.1"/>
</dbReference>
<evidence type="ECO:0000256" key="1">
    <source>
        <dbReference type="ARBA" id="ARBA00006432"/>
    </source>
</evidence>
<dbReference type="EC" id="6.2.1.1" evidence="5"/>
<dbReference type="Gene3D" id="3.40.50.12780">
    <property type="entry name" value="N-terminal domain of ligase-like"/>
    <property type="match status" value="1"/>
</dbReference>
<dbReference type="InterPro" id="IPR000873">
    <property type="entry name" value="AMP-dep_synth/lig_dom"/>
</dbReference>
<dbReference type="InterPro" id="IPR025110">
    <property type="entry name" value="AMP-bd_C"/>
</dbReference>
<feature type="domain" description="AMP-binding enzyme C-terminal" evidence="3">
    <location>
        <begin position="516"/>
        <end position="594"/>
    </location>
</feature>
<proteinExistence type="inferred from homology"/>
<dbReference type="STRING" id="388408.LAX5112_03159"/>
<dbReference type="CDD" id="cd05967">
    <property type="entry name" value="PrpE"/>
    <property type="match status" value="1"/>
</dbReference>
<name>A0A0M7AD87_9HYPH</name>
<evidence type="ECO:0000313" key="6">
    <source>
        <dbReference type="Proteomes" id="UP000053235"/>
    </source>
</evidence>
<accession>A0A0M7AD87</accession>
<dbReference type="Pfam" id="PF13193">
    <property type="entry name" value="AMP-binding_C"/>
    <property type="match status" value="1"/>
</dbReference>
<dbReference type="GO" id="GO:0050218">
    <property type="term" value="F:propionate-CoA ligase activity"/>
    <property type="evidence" value="ECO:0007669"/>
    <property type="project" value="TreeGrafter"/>
</dbReference>
<dbReference type="EMBL" id="CXWD01000012">
    <property type="protein sequence ID" value="CTQ72376.1"/>
    <property type="molecule type" value="Genomic_DNA"/>
</dbReference>
<dbReference type="Pfam" id="PF00501">
    <property type="entry name" value="AMP-binding"/>
    <property type="match status" value="1"/>
</dbReference>
<dbReference type="AlphaFoldDB" id="A0A0M7AD87"/>
<evidence type="ECO:0000259" key="4">
    <source>
        <dbReference type="Pfam" id="PF16177"/>
    </source>
</evidence>
<dbReference type="PROSITE" id="PS00455">
    <property type="entry name" value="AMP_BINDING"/>
    <property type="match status" value="1"/>
</dbReference>
<comment type="similarity">
    <text evidence="1">Belongs to the ATP-dependent AMP-binding enzyme family.</text>
</comment>
<protein>
    <submittedName>
        <fullName evidence="5">Acetyl-coenzyme A synthetase</fullName>
        <ecNumber evidence="5">6.2.1.1</ecNumber>
    </submittedName>
</protein>
<dbReference type="InterPro" id="IPR042099">
    <property type="entry name" value="ANL_N_sf"/>
</dbReference>
<dbReference type="GO" id="GO:0070013">
    <property type="term" value="C:intracellular organelle lumen"/>
    <property type="evidence" value="ECO:0007669"/>
    <property type="project" value="UniProtKB-ARBA"/>
</dbReference>
<keyword evidence="5" id="KW-0436">Ligase</keyword>
<dbReference type="FunFam" id="3.30.300.30:FF:000017">
    <property type="entry name" value="Acyl-CoA synthetase short-chain family member 3"/>
    <property type="match status" value="1"/>
</dbReference>
<feature type="domain" description="AMP-dependent synthetase/ligase" evidence="2">
    <location>
        <begin position="66"/>
        <end position="451"/>
    </location>
</feature>
<evidence type="ECO:0000259" key="3">
    <source>
        <dbReference type="Pfam" id="PF13193"/>
    </source>
</evidence>
<dbReference type="Pfam" id="PF16177">
    <property type="entry name" value="ACAS_N"/>
    <property type="match status" value="1"/>
</dbReference>
<evidence type="ECO:0000313" key="5">
    <source>
        <dbReference type="EMBL" id="CTQ72376.1"/>
    </source>
</evidence>
<gene>
    <name evidence="5" type="primary">acsA_2</name>
    <name evidence="5" type="ORF">LAX5112_03159</name>
</gene>
<dbReference type="InterPro" id="IPR020845">
    <property type="entry name" value="AMP-binding_CS"/>
</dbReference>